<evidence type="ECO:0000259" key="1">
    <source>
        <dbReference type="Pfam" id="PF04183"/>
    </source>
</evidence>
<dbReference type="EMBL" id="ML121534">
    <property type="protein sequence ID" value="RPB26490.1"/>
    <property type="molecule type" value="Genomic_DNA"/>
</dbReference>
<dbReference type="GO" id="GO:0016881">
    <property type="term" value="F:acid-amino acid ligase activity"/>
    <property type="evidence" value="ECO:0007669"/>
    <property type="project" value="UniProtKB-ARBA"/>
</dbReference>
<feature type="domain" description="Aerobactin siderophore biosynthesis IucA/IucC N-terminal" evidence="1">
    <location>
        <begin position="224"/>
        <end position="440"/>
    </location>
</feature>
<dbReference type="STRING" id="1051890.A0A3N4LUL4"/>
<gene>
    <name evidence="3" type="ORF">L211DRAFT_835324</name>
</gene>
<reference evidence="3 4" key="1">
    <citation type="journal article" date="2018" name="Nat. Ecol. Evol.">
        <title>Pezizomycetes genomes reveal the molecular basis of ectomycorrhizal truffle lifestyle.</title>
        <authorList>
            <person name="Murat C."/>
            <person name="Payen T."/>
            <person name="Noel B."/>
            <person name="Kuo A."/>
            <person name="Morin E."/>
            <person name="Chen J."/>
            <person name="Kohler A."/>
            <person name="Krizsan K."/>
            <person name="Balestrini R."/>
            <person name="Da Silva C."/>
            <person name="Montanini B."/>
            <person name="Hainaut M."/>
            <person name="Levati E."/>
            <person name="Barry K.W."/>
            <person name="Belfiori B."/>
            <person name="Cichocki N."/>
            <person name="Clum A."/>
            <person name="Dockter R.B."/>
            <person name="Fauchery L."/>
            <person name="Guy J."/>
            <person name="Iotti M."/>
            <person name="Le Tacon F."/>
            <person name="Lindquist E.A."/>
            <person name="Lipzen A."/>
            <person name="Malagnac F."/>
            <person name="Mello A."/>
            <person name="Molinier V."/>
            <person name="Miyauchi S."/>
            <person name="Poulain J."/>
            <person name="Riccioni C."/>
            <person name="Rubini A."/>
            <person name="Sitrit Y."/>
            <person name="Splivallo R."/>
            <person name="Traeger S."/>
            <person name="Wang M."/>
            <person name="Zifcakova L."/>
            <person name="Wipf D."/>
            <person name="Zambonelli A."/>
            <person name="Paolocci F."/>
            <person name="Nowrousian M."/>
            <person name="Ottonello S."/>
            <person name="Baldrian P."/>
            <person name="Spatafora J.W."/>
            <person name="Henrissat B."/>
            <person name="Nagy L.G."/>
            <person name="Aury J.M."/>
            <person name="Wincker P."/>
            <person name="Grigoriev I.V."/>
            <person name="Bonfante P."/>
            <person name="Martin F.M."/>
        </authorList>
    </citation>
    <scope>NUCLEOTIDE SEQUENCE [LARGE SCALE GENOMIC DNA]</scope>
    <source>
        <strain evidence="3 4">ATCC MYA-4762</strain>
    </source>
</reference>
<feature type="domain" description="Aerobactin siderophore biosynthesis IucA/IucC-like C-terminal" evidence="2">
    <location>
        <begin position="467"/>
        <end position="623"/>
    </location>
</feature>
<dbReference type="GO" id="GO:0019290">
    <property type="term" value="P:siderophore biosynthetic process"/>
    <property type="evidence" value="ECO:0007669"/>
    <property type="project" value="InterPro"/>
</dbReference>
<dbReference type="Gene3D" id="1.10.510.40">
    <property type="match status" value="1"/>
</dbReference>
<sequence length="650" mass="71974">MANTQKVDTQVYANFATASRLVASLVSEGICLAYFLPVISAFESCSSNMAPLVGIALLLRHASDNEFLEPVTLSSNVLLIVPLRSLPILHPNEAIRSASGSRCFPRIELVDSWEMIGPHLFTIRNSIANGGQKLRDSTAVGNAQLHEVLIHILAGASGASADTIRIEHGLDAVQLWLTVASRQDLKVPSNIVEEIRFELRSSIDFQQYNYEHPKRLPTLESSSIEWEQCNFEGHPTHPMHKLRMSYPPMPPLTPGMIDLDNPRIRLVSFPRQAIHLRGDFKAEICGLVKHMLGDSLEPDVVYLPVHEIQVQTLLEKFPVAQVVNEVRPVWAHSLTSLRSLAIPELLPGKSLKLGVGARVSGALRTISPVSAYSGPGFSKANVPYLSYDRNILTIQCEVASAVARHEDPHIAGHAGCIVRDSLEYGPESEHDLIVPCASLVERIQQPNTSATLVTHVFGLETEESRRAFLARYVDLILRAVLQPAITNGVAFEAHGQNTLARFDRATGELKGFLIRGFGAIRVHVETLKASTGVPMDVAPTSPIIAKDLSDLVNKLYHSLFLLHLQRLIRVLDLYSNGFGWRCVREALDRNFPNNESEIYKAIRTQKRMPVKCFVRMKMAGLEDGYIWNHLPNLVLYEPQKVALDGSVSIA</sequence>
<name>A0A3N4LUL4_9PEZI</name>
<dbReference type="InterPro" id="IPR007310">
    <property type="entry name" value="Aerobactin_biosyn_IucA/IucC_N"/>
</dbReference>
<evidence type="ECO:0000313" key="3">
    <source>
        <dbReference type="EMBL" id="RPB26490.1"/>
    </source>
</evidence>
<keyword evidence="4" id="KW-1185">Reference proteome</keyword>
<dbReference type="PANTHER" id="PTHR34384">
    <property type="entry name" value="L-2,3-DIAMINOPROPANOATE--CITRATE LIGASE"/>
    <property type="match status" value="1"/>
</dbReference>
<evidence type="ECO:0000259" key="2">
    <source>
        <dbReference type="Pfam" id="PF06276"/>
    </source>
</evidence>
<dbReference type="Proteomes" id="UP000267821">
    <property type="component" value="Unassembled WGS sequence"/>
</dbReference>
<dbReference type="InParanoid" id="A0A3N4LUL4"/>
<dbReference type="PANTHER" id="PTHR34384:SF5">
    <property type="entry name" value="L-2,3-DIAMINOPROPANOATE--CITRATE LIGASE"/>
    <property type="match status" value="1"/>
</dbReference>
<proteinExistence type="predicted"/>
<dbReference type="AlphaFoldDB" id="A0A3N4LUL4"/>
<dbReference type="Pfam" id="PF06276">
    <property type="entry name" value="FhuF"/>
    <property type="match status" value="1"/>
</dbReference>
<organism evidence="3 4">
    <name type="scientific">Terfezia boudieri ATCC MYA-4762</name>
    <dbReference type="NCBI Taxonomy" id="1051890"/>
    <lineage>
        <taxon>Eukaryota</taxon>
        <taxon>Fungi</taxon>
        <taxon>Dikarya</taxon>
        <taxon>Ascomycota</taxon>
        <taxon>Pezizomycotina</taxon>
        <taxon>Pezizomycetes</taxon>
        <taxon>Pezizales</taxon>
        <taxon>Pezizaceae</taxon>
        <taxon>Terfezia</taxon>
    </lineage>
</organism>
<dbReference type="InterPro" id="IPR022770">
    <property type="entry name" value="IucA/IucC-like_C"/>
</dbReference>
<dbReference type="InterPro" id="IPR037455">
    <property type="entry name" value="LucA/IucC-like"/>
</dbReference>
<evidence type="ECO:0000313" key="4">
    <source>
        <dbReference type="Proteomes" id="UP000267821"/>
    </source>
</evidence>
<dbReference type="OrthoDB" id="2117718at2759"/>
<protein>
    <recommendedName>
        <fullName evidence="5">Aerobactin siderophore biosynthesis IucA/IucC N-terminal domain-containing protein</fullName>
    </recommendedName>
</protein>
<evidence type="ECO:0008006" key="5">
    <source>
        <dbReference type="Google" id="ProtNLM"/>
    </source>
</evidence>
<accession>A0A3N4LUL4</accession>
<dbReference type="Pfam" id="PF04183">
    <property type="entry name" value="IucA_IucC"/>
    <property type="match status" value="1"/>
</dbReference>